<dbReference type="InterPro" id="IPR004839">
    <property type="entry name" value="Aminotransferase_I/II_large"/>
</dbReference>
<dbReference type="GO" id="GO:0008483">
    <property type="term" value="F:transaminase activity"/>
    <property type="evidence" value="ECO:0007669"/>
    <property type="project" value="UniProtKB-KW"/>
</dbReference>
<accession>A0AAW2Z4U1</accession>
<proteinExistence type="inferred from homology"/>
<dbReference type="EMBL" id="JAOPGA020001036">
    <property type="protein sequence ID" value="KAL0484339.1"/>
    <property type="molecule type" value="Genomic_DNA"/>
</dbReference>
<dbReference type="PANTHER" id="PTHR11751:SF29">
    <property type="entry name" value="ALANINE TRANSAMINASE"/>
    <property type="match status" value="1"/>
</dbReference>
<dbReference type="SUPFAM" id="SSF53383">
    <property type="entry name" value="PLP-dependent transferases"/>
    <property type="match status" value="1"/>
</dbReference>
<dbReference type="Gene3D" id="1.10.287.1970">
    <property type="match status" value="1"/>
</dbReference>
<evidence type="ECO:0000256" key="6">
    <source>
        <dbReference type="ARBA" id="ARBA00025785"/>
    </source>
</evidence>
<dbReference type="PANTHER" id="PTHR11751">
    <property type="entry name" value="ALANINE AMINOTRANSFERASE"/>
    <property type="match status" value="1"/>
</dbReference>
<comment type="caution">
    <text evidence="8">The sequence shown here is derived from an EMBL/GenBank/DDBJ whole genome shotgun (WGS) entry which is preliminary data.</text>
</comment>
<dbReference type="Proteomes" id="UP001431209">
    <property type="component" value="Unassembled WGS sequence"/>
</dbReference>
<dbReference type="FunFam" id="1.10.287.1970:FF:000001">
    <property type="entry name" value="Alanine aminotransferase 2"/>
    <property type="match status" value="1"/>
</dbReference>
<dbReference type="Gene3D" id="3.40.640.10">
    <property type="entry name" value="Type I PLP-dependent aspartate aminotransferase-like (Major domain)"/>
    <property type="match status" value="1"/>
</dbReference>
<dbReference type="CDD" id="cd00609">
    <property type="entry name" value="AAT_like"/>
    <property type="match status" value="1"/>
</dbReference>
<dbReference type="InterPro" id="IPR015421">
    <property type="entry name" value="PyrdxlP-dep_Trfase_major"/>
</dbReference>
<feature type="domain" description="Aminotransferase class I/classII large" evidence="7">
    <location>
        <begin position="103"/>
        <end position="470"/>
    </location>
</feature>
<organism evidence="8 9">
    <name type="scientific">Acrasis kona</name>
    <dbReference type="NCBI Taxonomy" id="1008807"/>
    <lineage>
        <taxon>Eukaryota</taxon>
        <taxon>Discoba</taxon>
        <taxon>Heterolobosea</taxon>
        <taxon>Tetramitia</taxon>
        <taxon>Eutetramitia</taxon>
        <taxon>Acrasidae</taxon>
        <taxon>Acrasis</taxon>
    </lineage>
</organism>
<evidence type="ECO:0000256" key="1">
    <source>
        <dbReference type="ARBA" id="ARBA00001933"/>
    </source>
</evidence>
<comment type="cofactor">
    <cofactor evidence="1">
        <name>pyridoxal 5'-phosphate</name>
        <dbReference type="ChEBI" id="CHEBI:597326"/>
    </cofactor>
</comment>
<evidence type="ECO:0000256" key="2">
    <source>
        <dbReference type="ARBA" id="ARBA00011738"/>
    </source>
</evidence>
<protein>
    <submittedName>
        <fullName evidence="8">Alanine transaminase</fullName>
    </submittedName>
</protein>
<reference evidence="8 9" key="1">
    <citation type="submission" date="2024-03" db="EMBL/GenBank/DDBJ databases">
        <title>The Acrasis kona genome and developmental transcriptomes reveal deep origins of eukaryotic multicellular pathways.</title>
        <authorList>
            <person name="Sheikh S."/>
            <person name="Fu C.-J."/>
            <person name="Brown M.W."/>
            <person name="Baldauf S.L."/>
        </authorList>
    </citation>
    <scope>NUCLEOTIDE SEQUENCE [LARGE SCALE GENOMIC DNA]</scope>
    <source>
        <strain evidence="8 9">ATCC MYA-3509</strain>
    </source>
</reference>
<dbReference type="InterPro" id="IPR045088">
    <property type="entry name" value="ALAT1/2-like"/>
</dbReference>
<dbReference type="FunFam" id="3.90.1150.10:FF:000010">
    <property type="entry name" value="Alanine aminotransferase 2"/>
    <property type="match status" value="1"/>
</dbReference>
<keyword evidence="9" id="KW-1185">Reference proteome</keyword>
<dbReference type="AlphaFoldDB" id="A0AAW2Z4U1"/>
<evidence type="ECO:0000256" key="5">
    <source>
        <dbReference type="ARBA" id="ARBA00022898"/>
    </source>
</evidence>
<comment type="subunit">
    <text evidence="2">Homodimer.</text>
</comment>
<evidence type="ECO:0000256" key="3">
    <source>
        <dbReference type="ARBA" id="ARBA00022576"/>
    </source>
</evidence>
<name>A0AAW2Z4U1_9EUKA</name>
<keyword evidence="3" id="KW-0032">Aminotransferase</keyword>
<evidence type="ECO:0000313" key="8">
    <source>
        <dbReference type="EMBL" id="KAL0484339.1"/>
    </source>
</evidence>
<dbReference type="InterPro" id="IPR015424">
    <property type="entry name" value="PyrdxlP-dep_Trfase"/>
</dbReference>
<dbReference type="FunFam" id="3.40.640.10:FF:000012">
    <property type="entry name" value="alanine aminotransferase 2"/>
    <property type="match status" value="1"/>
</dbReference>
<keyword evidence="5" id="KW-0663">Pyridoxal phosphate</keyword>
<dbReference type="GO" id="GO:0030170">
    <property type="term" value="F:pyridoxal phosphate binding"/>
    <property type="evidence" value="ECO:0007669"/>
    <property type="project" value="InterPro"/>
</dbReference>
<keyword evidence="4" id="KW-0808">Transferase</keyword>
<dbReference type="Pfam" id="PF00155">
    <property type="entry name" value="Aminotran_1_2"/>
    <property type="match status" value="1"/>
</dbReference>
<dbReference type="InterPro" id="IPR015422">
    <property type="entry name" value="PyrdxlP-dep_Trfase_small"/>
</dbReference>
<gene>
    <name evidence="8" type="ORF">AKO1_005017</name>
</gene>
<sequence>MTVSNRIFTRENINPNVLATKFSVRGPIVVRADEIDRNNKNNGVGPDVLFCNHGNPQELGQKPITFFRNVLSLCTSPELISCEGLRGLFKEDVFERAKQILSYVPGGQTGSYTHTQGIYTIRQKVADFIVSRDKLPYKVAPENIFLCDGASPAIQHCLKLLVKNDRSGIMTPVPQYPLYSGTIQSLGGHLVGYNLDEDQGWSLSASELERSYAEAESKGIDIRALVVINPGNPTGRVLPKESLIEVIEFCAKRGVILLADEVYQQNVYGTRPFISFTGVVEELKLTESFEMISFHSCSKGFLGECGRRGGYMHLSPAISREAIDELYKMCSIALCSNVDGQVMVDLMVDPPKVGDASYEQYVEERDAIVSALKRKAKKLVLSFGELKGVTCQESEGAMYAYPKITVPQKAVLVANERGVAADAFYCMELLETTGVCVVPGSGFGQKDGTFHFRTTFLLPEDRIDSVTSRIKNFHQDFLEKYSD</sequence>
<dbReference type="Gene3D" id="3.90.1150.10">
    <property type="entry name" value="Aspartate Aminotransferase, domain 1"/>
    <property type="match status" value="1"/>
</dbReference>
<evidence type="ECO:0000313" key="9">
    <source>
        <dbReference type="Proteomes" id="UP001431209"/>
    </source>
</evidence>
<evidence type="ECO:0000256" key="4">
    <source>
        <dbReference type="ARBA" id="ARBA00022679"/>
    </source>
</evidence>
<evidence type="ECO:0000259" key="7">
    <source>
        <dbReference type="Pfam" id="PF00155"/>
    </source>
</evidence>
<comment type="similarity">
    <text evidence="6">Belongs to the class-I pyridoxal-phosphate-dependent aminotransferase family. Alanine aminotransferase subfamily.</text>
</comment>